<dbReference type="GO" id="GO:0110154">
    <property type="term" value="P:RNA decapping"/>
    <property type="evidence" value="ECO:0007669"/>
    <property type="project" value="TreeGrafter"/>
</dbReference>
<reference evidence="2 3" key="1">
    <citation type="submission" date="2020-08" db="EMBL/GenBank/DDBJ databases">
        <title>Genomic Encyclopedia of Type Strains, Phase IV (KMG-IV): sequencing the most valuable type-strain genomes for metagenomic binning, comparative biology and taxonomic classification.</title>
        <authorList>
            <person name="Goeker M."/>
        </authorList>
    </citation>
    <scope>NUCLEOTIDE SEQUENCE [LARGE SCALE GENOMIC DNA]</scope>
    <source>
        <strain evidence="2 3">DSM 102238</strain>
    </source>
</reference>
<dbReference type="PANTHER" id="PTHR42850:SF4">
    <property type="entry name" value="ZINC-DEPENDENT ENDOPOLYPHOSPHATASE"/>
    <property type="match status" value="1"/>
</dbReference>
<feature type="domain" description="Calcineurin-like phosphoesterase" evidence="1">
    <location>
        <begin position="42"/>
        <end position="249"/>
    </location>
</feature>
<dbReference type="CDD" id="cd00144">
    <property type="entry name" value="MPP_PPP_family"/>
    <property type="match status" value="1"/>
</dbReference>
<evidence type="ECO:0000313" key="2">
    <source>
        <dbReference type="EMBL" id="MBB3997907.1"/>
    </source>
</evidence>
<evidence type="ECO:0000313" key="3">
    <source>
        <dbReference type="Proteomes" id="UP000542776"/>
    </source>
</evidence>
<dbReference type="Gene3D" id="3.60.21.10">
    <property type="match status" value="1"/>
</dbReference>
<keyword evidence="3" id="KW-1185">Reference proteome</keyword>
<protein>
    <submittedName>
        <fullName evidence="2">Serine/threonine protein phosphatase 1</fullName>
        <ecNumber evidence="2">3.1.3.16</ecNumber>
    </submittedName>
</protein>
<dbReference type="GO" id="GO:0008803">
    <property type="term" value="F:bis(5'-nucleosyl)-tetraphosphatase (symmetrical) activity"/>
    <property type="evidence" value="ECO:0007669"/>
    <property type="project" value="TreeGrafter"/>
</dbReference>
<dbReference type="PANTHER" id="PTHR42850">
    <property type="entry name" value="METALLOPHOSPHOESTERASE"/>
    <property type="match status" value="1"/>
</dbReference>
<dbReference type="SUPFAM" id="SSF56300">
    <property type="entry name" value="Metallo-dependent phosphatases"/>
    <property type="match status" value="1"/>
</dbReference>
<dbReference type="InterPro" id="IPR004843">
    <property type="entry name" value="Calcineurin-like_PHP"/>
</dbReference>
<evidence type="ECO:0000259" key="1">
    <source>
        <dbReference type="Pfam" id="PF00149"/>
    </source>
</evidence>
<organism evidence="2 3">
    <name type="scientific">Aureimonas pseudogalii</name>
    <dbReference type="NCBI Taxonomy" id="1744844"/>
    <lineage>
        <taxon>Bacteria</taxon>
        <taxon>Pseudomonadati</taxon>
        <taxon>Pseudomonadota</taxon>
        <taxon>Alphaproteobacteria</taxon>
        <taxon>Hyphomicrobiales</taxon>
        <taxon>Aurantimonadaceae</taxon>
        <taxon>Aureimonas</taxon>
    </lineage>
</organism>
<proteinExistence type="predicted"/>
<dbReference type="Pfam" id="PF00149">
    <property type="entry name" value="Metallophos"/>
    <property type="match status" value="1"/>
</dbReference>
<dbReference type="EMBL" id="JACIEK010000003">
    <property type="protein sequence ID" value="MBB3997907.1"/>
    <property type="molecule type" value="Genomic_DNA"/>
</dbReference>
<dbReference type="GO" id="GO:0005737">
    <property type="term" value="C:cytoplasm"/>
    <property type="evidence" value="ECO:0007669"/>
    <property type="project" value="TreeGrafter"/>
</dbReference>
<dbReference type="GO" id="GO:0004722">
    <property type="term" value="F:protein serine/threonine phosphatase activity"/>
    <property type="evidence" value="ECO:0007669"/>
    <property type="project" value="UniProtKB-EC"/>
</dbReference>
<dbReference type="InterPro" id="IPR029052">
    <property type="entry name" value="Metallo-depent_PP-like"/>
</dbReference>
<dbReference type="Proteomes" id="UP000542776">
    <property type="component" value="Unassembled WGS sequence"/>
</dbReference>
<dbReference type="EC" id="3.1.3.16" evidence="2"/>
<gene>
    <name evidence="2" type="ORF">GGR04_001745</name>
</gene>
<comment type="caution">
    <text evidence="2">The sequence shown here is derived from an EMBL/GenBank/DDBJ whole genome shotgun (WGS) entry which is preliminary data.</text>
</comment>
<sequence length="271" mass="29384">MLAGIVSKLRRAGRGKPNGIDGAATGGTTRPRIVLPSDPEVVYAVGDVHGCLRQLRVVEDAIIRDGSRFAGLKLIVMMGDYVDRGPQSAEVVEHLLQPPPDGFRRICLCGNHDETFLRFLDGQIPLEGWMGFGGLPTLLSYGVDLPAFAARGRALSESLLDEIVEAIPLAHRVFLRGLPVSLTTNAYFFAHAGARPGVALRDQSERDLLWIREDFLRGKPLTERIVVYGHSPLPAPTYDERGVGVDTGAYLSGRLSAARLLPGSVAFFQSD</sequence>
<name>A0A7W6H479_9HYPH</name>
<dbReference type="RefSeq" id="WP_183199454.1">
    <property type="nucleotide sequence ID" value="NZ_JACIEK010000003.1"/>
</dbReference>
<accession>A0A7W6H479</accession>
<dbReference type="InterPro" id="IPR050126">
    <property type="entry name" value="Ap4A_hydrolase"/>
</dbReference>
<keyword evidence="2" id="KW-0378">Hydrolase</keyword>
<dbReference type="AlphaFoldDB" id="A0A7W6H479"/>